<dbReference type="GO" id="GO:0006508">
    <property type="term" value="P:proteolysis"/>
    <property type="evidence" value="ECO:0007669"/>
    <property type="project" value="UniProtKB-KW"/>
</dbReference>
<protein>
    <submittedName>
        <fullName evidence="4">Group 1 mite allergen-like protein (Cysteine protease)</fullName>
    </submittedName>
</protein>
<dbReference type="InterPro" id="IPR025661">
    <property type="entry name" value="Pept_asp_AS"/>
</dbReference>
<evidence type="ECO:0000256" key="1">
    <source>
        <dbReference type="ARBA" id="ARBA00008455"/>
    </source>
</evidence>
<dbReference type="SUPFAM" id="SSF54001">
    <property type="entry name" value="Cysteine proteinases"/>
    <property type="match status" value="1"/>
</dbReference>
<comment type="similarity">
    <text evidence="1">Belongs to the peptidase C1 family.</text>
</comment>
<dbReference type="Proteomes" id="UP000194236">
    <property type="component" value="Unassembled WGS sequence"/>
</dbReference>
<feature type="signal peptide" evidence="2">
    <location>
        <begin position="1"/>
        <end position="24"/>
    </location>
</feature>
<evidence type="ECO:0000256" key="2">
    <source>
        <dbReference type="SAM" id="SignalP"/>
    </source>
</evidence>
<reference evidence="4 5" key="1">
    <citation type="submission" date="2017-03" db="EMBL/GenBank/DDBJ databases">
        <title>Genome Survey of Euroglyphus maynei.</title>
        <authorList>
            <person name="Arlian L.G."/>
            <person name="Morgan M.S."/>
            <person name="Rider S.D."/>
        </authorList>
    </citation>
    <scope>NUCLEOTIDE SEQUENCE [LARGE SCALE GENOMIC DNA]</scope>
    <source>
        <strain evidence="4">Arlian Lab</strain>
        <tissue evidence="4">Whole body</tissue>
    </source>
</reference>
<dbReference type="InterPro" id="IPR039417">
    <property type="entry name" value="Peptidase_C1A_papain-like"/>
</dbReference>
<keyword evidence="4" id="KW-0645">Protease</keyword>
<sequence>MLNCSMEKILIITAIIVLFNVHDGLLLSNADDTSSTDNNSTINHDTNRLPVGFQILKKIIDGIRLKLLDRITDLIQDIGNKTDVEKLKQCYNSEFGNHDLNIFQLPIRDVIYKYFTSDEHKDLMKDRKKIRKVLITFAHNVRELLHMIRKCLIAPYEEQMVMGITTLSHLNDDEYQGMQNPQLSSSIFGNFTDHIIPHSKVFKNKPQKSCQDPGTKVSIPSEFDWNKMGKVTPIRQQNTCGSCFIFAAVSVVESAILINGKNKLKPEQVDLSEQAILNCLPPNTCRVGGWPTEAWKVMKKRGIVDEKHSPYESRKSHRGCKRYPKSKINYKITDWCGNMNNDEEFIQRFIMKNGPVFAAVDAESSAWKHVKGVYRAHCGQTLSHAIVITGWTKDYWIIKNSWGRNWGVNGYLHLPRGQNKCGINKAMGIAFGKNT</sequence>
<dbReference type="InterPro" id="IPR038765">
    <property type="entry name" value="Papain-like_cys_pep_sf"/>
</dbReference>
<dbReference type="SMART" id="SM00645">
    <property type="entry name" value="Pept_C1"/>
    <property type="match status" value="1"/>
</dbReference>
<proteinExistence type="inferred from homology"/>
<keyword evidence="5" id="KW-1185">Reference proteome</keyword>
<dbReference type="GO" id="GO:0008234">
    <property type="term" value="F:cysteine-type peptidase activity"/>
    <property type="evidence" value="ECO:0007669"/>
    <property type="project" value="InterPro"/>
</dbReference>
<name>A0A1Y3BFR3_EURMA</name>
<dbReference type="OrthoDB" id="190265at2759"/>
<keyword evidence="4" id="KW-0378">Hydrolase</keyword>
<evidence type="ECO:0000313" key="5">
    <source>
        <dbReference type="Proteomes" id="UP000194236"/>
    </source>
</evidence>
<dbReference type="AlphaFoldDB" id="A0A1Y3BFR3"/>
<feature type="chain" id="PRO_5018594190" evidence="2">
    <location>
        <begin position="25"/>
        <end position="435"/>
    </location>
</feature>
<dbReference type="PANTHER" id="PTHR12411">
    <property type="entry name" value="CYSTEINE PROTEASE FAMILY C1-RELATED"/>
    <property type="match status" value="1"/>
</dbReference>
<dbReference type="InterPro" id="IPR013128">
    <property type="entry name" value="Peptidase_C1A"/>
</dbReference>
<dbReference type="CDD" id="cd02248">
    <property type="entry name" value="Peptidase_C1A"/>
    <property type="match status" value="1"/>
</dbReference>
<dbReference type="PROSITE" id="PS00640">
    <property type="entry name" value="THIOL_PROTEASE_ASN"/>
    <property type="match status" value="1"/>
</dbReference>
<dbReference type="Pfam" id="PF00112">
    <property type="entry name" value="Peptidase_C1"/>
    <property type="match status" value="1"/>
</dbReference>
<feature type="domain" description="Peptidase C1A papain C-terminal" evidence="3">
    <location>
        <begin position="219"/>
        <end position="431"/>
    </location>
</feature>
<accession>A0A1Y3BFR3</accession>
<evidence type="ECO:0000313" key="4">
    <source>
        <dbReference type="EMBL" id="OTF79692.1"/>
    </source>
</evidence>
<dbReference type="InterPro" id="IPR000668">
    <property type="entry name" value="Peptidase_C1A_C"/>
</dbReference>
<evidence type="ECO:0000259" key="3">
    <source>
        <dbReference type="SMART" id="SM00645"/>
    </source>
</evidence>
<comment type="caution">
    <text evidence="4">The sequence shown here is derived from an EMBL/GenBank/DDBJ whole genome shotgun (WGS) entry which is preliminary data.</text>
</comment>
<gene>
    <name evidence="4" type="ORF">BLA29_002474</name>
</gene>
<dbReference type="Gene3D" id="3.90.70.10">
    <property type="entry name" value="Cysteine proteinases"/>
    <property type="match status" value="1"/>
</dbReference>
<organism evidence="4 5">
    <name type="scientific">Euroglyphus maynei</name>
    <name type="common">Mayne's house dust mite</name>
    <dbReference type="NCBI Taxonomy" id="6958"/>
    <lineage>
        <taxon>Eukaryota</taxon>
        <taxon>Metazoa</taxon>
        <taxon>Ecdysozoa</taxon>
        <taxon>Arthropoda</taxon>
        <taxon>Chelicerata</taxon>
        <taxon>Arachnida</taxon>
        <taxon>Acari</taxon>
        <taxon>Acariformes</taxon>
        <taxon>Sarcoptiformes</taxon>
        <taxon>Astigmata</taxon>
        <taxon>Psoroptidia</taxon>
        <taxon>Analgoidea</taxon>
        <taxon>Pyroglyphidae</taxon>
        <taxon>Pyroglyphinae</taxon>
        <taxon>Euroglyphus</taxon>
    </lineage>
</organism>
<keyword evidence="2" id="KW-0732">Signal</keyword>
<dbReference type="EMBL" id="MUJZ01021858">
    <property type="protein sequence ID" value="OTF79692.1"/>
    <property type="molecule type" value="Genomic_DNA"/>
</dbReference>